<dbReference type="PANTHER" id="PTHR34220">
    <property type="entry name" value="SENSOR HISTIDINE KINASE YPDA"/>
    <property type="match status" value="1"/>
</dbReference>
<dbReference type="Pfam" id="PF06580">
    <property type="entry name" value="His_kinase"/>
    <property type="match status" value="1"/>
</dbReference>
<feature type="transmembrane region" description="Helical" evidence="1">
    <location>
        <begin position="58"/>
        <end position="78"/>
    </location>
</feature>
<protein>
    <submittedName>
        <fullName evidence="3">Sensor histidine kinase</fullName>
    </submittedName>
</protein>
<proteinExistence type="predicted"/>
<organism evidence="3 4">
    <name type="scientific">Colwellia demingiae</name>
    <dbReference type="NCBI Taxonomy" id="89401"/>
    <lineage>
        <taxon>Bacteria</taxon>
        <taxon>Pseudomonadati</taxon>
        <taxon>Pseudomonadota</taxon>
        <taxon>Gammaproteobacteria</taxon>
        <taxon>Alteromonadales</taxon>
        <taxon>Colwelliaceae</taxon>
        <taxon>Colwellia</taxon>
    </lineage>
</organism>
<dbReference type="Gene3D" id="3.30.565.10">
    <property type="entry name" value="Histidine kinase-like ATPase, C-terminal domain"/>
    <property type="match status" value="1"/>
</dbReference>
<gene>
    <name evidence="3" type="ORF">ESZ36_20340</name>
</gene>
<accession>A0A5C6Q5Y7</accession>
<keyword evidence="3" id="KW-0418">Kinase</keyword>
<dbReference type="Proteomes" id="UP000321822">
    <property type="component" value="Unassembled WGS sequence"/>
</dbReference>
<name>A0A5C6Q5Y7_9GAMM</name>
<dbReference type="InterPro" id="IPR050640">
    <property type="entry name" value="Bact_2-comp_sensor_kinase"/>
</dbReference>
<keyword evidence="1" id="KW-1133">Transmembrane helix</keyword>
<dbReference type="OrthoDB" id="2514702at2"/>
<keyword evidence="1" id="KW-0472">Membrane</keyword>
<dbReference type="PANTHER" id="PTHR34220:SF7">
    <property type="entry name" value="SENSOR HISTIDINE KINASE YPDA"/>
    <property type="match status" value="1"/>
</dbReference>
<comment type="caution">
    <text evidence="3">The sequence shown here is derived from an EMBL/GenBank/DDBJ whole genome shotgun (WGS) entry which is preliminary data.</text>
</comment>
<dbReference type="GO" id="GO:0000155">
    <property type="term" value="F:phosphorelay sensor kinase activity"/>
    <property type="evidence" value="ECO:0007669"/>
    <property type="project" value="InterPro"/>
</dbReference>
<evidence type="ECO:0000313" key="3">
    <source>
        <dbReference type="EMBL" id="TWX64326.1"/>
    </source>
</evidence>
<evidence type="ECO:0000259" key="2">
    <source>
        <dbReference type="Pfam" id="PF06580"/>
    </source>
</evidence>
<evidence type="ECO:0000256" key="1">
    <source>
        <dbReference type="SAM" id="Phobius"/>
    </source>
</evidence>
<feature type="domain" description="Signal transduction histidine kinase internal region" evidence="2">
    <location>
        <begin position="188"/>
        <end position="266"/>
    </location>
</feature>
<sequence>MSPFRAVLNSYSQISKKQWFYWSLFYLFLGVVMALIEVADLESKEIAFITWEVWLDQFCWSICFGLITPFATCFFHRWSMEKGQRLTSTAKLILFYIPFKIIYMGVTGLTKQLLYWLITGSFISMETLLQHRIYQILDVNPILAYQVLDVSPLYLIAIFCVYTKLYFTTAQQEQIKSAQLEVELQKTRMDVLRNQLQPHFLFNTLNLISSTMYRDVDKADSIIARLGDLLRYSLATEQKPFVPLKEEIQVMTSYLEIAKLRFGDRLSTIINIAPETNDIMIPAMLLQPLLENAVKYGIEPSDEKGEVSLTTSLENSELIIEITNPWHQRRAQQESFGIGLTNTKNRLALLYSDHASVALETSNENQILLQIRLPVQQAQTLVSN</sequence>
<dbReference type="EMBL" id="VOLT01000014">
    <property type="protein sequence ID" value="TWX64326.1"/>
    <property type="molecule type" value="Genomic_DNA"/>
</dbReference>
<dbReference type="AlphaFoldDB" id="A0A5C6Q5Y7"/>
<keyword evidence="1" id="KW-0812">Transmembrane</keyword>
<feature type="transmembrane region" description="Helical" evidence="1">
    <location>
        <begin position="90"/>
        <end position="107"/>
    </location>
</feature>
<evidence type="ECO:0000313" key="4">
    <source>
        <dbReference type="Proteomes" id="UP000321822"/>
    </source>
</evidence>
<keyword evidence="4" id="KW-1185">Reference proteome</keyword>
<dbReference type="SUPFAM" id="SSF55874">
    <property type="entry name" value="ATPase domain of HSP90 chaperone/DNA topoisomerase II/histidine kinase"/>
    <property type="match status" value="1"/>
</dbReference>
<dbReference type="InterPro" id="IPR036890">
    <property type="entry name" value="HATPase_C_sf"/>
</dbReference>
<keyword evidence="3" id="KW-0808">Transferase</keyword>
<reference evidence="3 4" key="1">
    <citation type="submission" date="2019-07" db="EMBL/GenBank/DDBJ databases">
        <title>Genomes of sea-ice associated Colwellia species.</title>
        <authorList>
            <person name="Bowman J.P."/>
        </authorList>
    </citation>
    <scope>NUCLEOTIDE SEQUENCE [LARGE SCALE GENOMIC DNA]</scope>
    <source>
        <strain evidence="3 4">ACAM 459</strain>
    </source>
</reference>
<dbReference type="InterPro" id="IPR010559">
    <property type="entry name" value="Sig_transdc_His_kin_internal"/>
</dbReference>
<dbReference type="GO" id="GO:0016020">
    <property type="term" value="C:membrane"/>
    <property type="evidence" value="ECO:0007669"/>
    <property type="project" value="InterPro"/>
</dbReference>
<feature type="transmembrane region" description="Helical" evidence="1">
    <location>
        <begin position="20"/>
        <end position="38"/>
    </location>
</feature>